<feature type="transmembrane region" description="Helical" evidence="6">
    <location>
        <begin position="292"/>
        <end position="310"/>
    </location>
</feature>
<dbReference type="EMBL" id="JAWLJX010000016">
    <property type="protein sequence ID" value="MDV6264584.1"/>
    <property type="molecule type" value="Genomic_DNA"/>
</dbReference>
<dbReference type="PROSITE" id="PS50850">
    <property type="entry name" value="MFS"/>
    <property type="match status" value="1"/>
</dbReference>
<dbReference type="Pfam" id="PF07690">
    <property type="entry name" value="MFS_1"/>
    <property type="match status" value="1"/>
</dbReference>
<keyword evidence="2" id="KW-1003">Cell membrane</keyword>
<feature type="transmembrane region" description="Helical" evidence="6">
    <location>
        <begin position="265"/>
        <end position="285"/>
    </location>
</feature>
<feature type="transmembrane region" description="Helical" evidence="6">
    <location>
        <begin position="123"/>
        <end position="144"/>
    </location>
</feature>
<evidence type="ECO:0000259" key="7">
    <source>
        <dbReference type="PROSITE" id="PS50850"/>
    </source>
</evidence>
<evidence type="ECO:0000256" key="1">
    <source>
        <dbReference type="ARBA" id="ARBA00004651"/>
    </source>
</evidence>
<feature type="transmembrane region" description="Helical" evidence="6">
    <location>
        <begin position="316"/>
        <end position="335"/>
    </location>
</feature>
<keyword evidence="5 6" id="KW-0472">Membrane</keyword>
<dbReference type="CDD" id="cd17324">
    <property type="entry name" value="MFS_NepI_like"/>
    <property type="match status" value="1"/>
</dbReference>
<keyword evidence="3 6" id="KW-0812">Transmembrane</keyword>
<feature type="transmembrane region" description="Helical" evidence="6">
    <location>
        <begin position="99"/>
        <end position="117"/>
    </location>
</feature>
<feature type="transmembrane region" description="Helical" evidence="6">
    <location>
        <begin position="223"/>
        <end position="245"/>
    </location>
</feature>
<feature type="transmembrane region" description="Helical" evidence="6">
    <location>
        <begin position="356"/>
        <end position="377"/>
    </location>
</feature>
<evidence type="ECO:0000256" key="2">
    <source>
        <dbReference type="ARBA" id="ARBA00022475"/>
    </source>
</evidence>
<comment type="caution">
    <text evidence="8">The sequence shown here is derived from an EMBL/GenBank/DDBJ whole genome shotgun (WGS) entry which is preliminary data.</text>
</comment>
<keyword evidence="9" id="KW-1185">Reference proteome</keyword>
<dbReference type="SUPFAM" id="SSF103473">
    <property type="entry name" value="MFS general substrate transporter"/>
    <property type="match status" value="1"/>
</dbReference>
<gene>
    <name evidence="8" type="ORF">R3P96_24875</name>
</gene>
<evidence type="ECO:0000313" key="8">
    <source>
        <dbReference type="EMBL" id="MDV6264584.1"/>
    </source>
</evidence>
<feature type="transmembrane region" description="Helical" evidence="6">
    <location>
        <begin position="383"/>
        <end position="404"/>
    </location>
</feature>
<evidence type="ECO:0000256" key="3">
    <source>
        <dbReference type="ARBA" id="ARBA00022692"/>
    </source>
</evidence>
<dbReference type="InterPro" id="IPR011701">
    <property type="entry name" value="MFS"/>
</dbReference>
<dbReference type="InterPro" id="IPR036259">
    <property type="entry name" value="MFS_trans_sf"/>
</dbReference>
<comment type="subcellular location">
    <subcellularLocation>
        <location evidence="1">Cell membrane</location>
        <topology evidence="1">Multi-pass membrane protein</topology>
    </subcellularLocation>
</comment>
<proteinExistence type="predicted"/>
<dbReference type="RefSeq" id="WP_317566609.1">
    <property type="nucleotide sequence ID" value="NZ_JAWLJX010000016.1"/>
</dbReference>
<dbReference type="Gene3D" id="1.20.1250.20">
    <property type="entry name" value="MFS general substrate transporter like domains"/>
    <property type="match status" value="1"/>
</dbReference>
<feature type="transmembrane region" description="Helical" evidence="6">
    <location>
        <begin position="66"/>
        <end position="87"/>
    </location>
</feature>
<evidence type="ECO:0000313" key="9">
    <source>
        <dbReference type="Proteomes" id="UP001185755"/>
    </source>
</evidence>
<accession>A0ABU4BK35</accession>
<dbReference type="Proteomes" id="UP001185755">
    <property type="component" value="Unassembled WGS sequence"/>
</dbReference>
<organism evidence="8 9">
    <name type="scientific">Rhodococcoides yunnanense</name>
    <dbReference type="NCBI Taxonomy" id="278209"/>
    <lineage>
        <taxon>Bacteria</taxon>
        <taxon>Bacillati</taxon>
        <taxon>Actinomycetota</taxon>
        <taxon>Actinomycetes</taxon>
        <taxon>Mycobacteriales</taxon>
        <taxon>Nocardiaceae</taxon>
        <taxon>Rhodococcoides</taxon>
    </lineage>
</organism>
<evidence type="ECO:0000256" key="5">
    <source>
        <dbReference type="ARBA" id="ARBA00023136"/>
    </source>
</evidence>
<dbReference type="InterPro" id="IPR020846">
    <property type="entry name" value="MFS_dom"/>
</dbReference>
<feature type="domain" description="Major facilitator superfamily (MFS) profile" evidence="7">
    <location>
        <begin position="32"/>
        <end position="409"/>
    </location>
</feature>
<keyword evidence="4 6" id="KW-1133">Transmembrane helix</keyword>
<protein>
    <submittedName>
        <fullName evidence="8">MFS transporter</fullName>
    </submittedName>
</protein>
<feature type="transmembrane region" description="Helical" evidence="6">
    <location>
        <begin position="156"/>
        <end position="178"/>
    </location>
</feature>
<evidence type="ECO:0000256" key="4">
    <source>
        <dbReference type="ARBA" id="ARBA00022989"/>
    </source>
</evidence>
<feature type="transmembrane region" description="Helical" evidence="6">
    <location>
        <begin position="190"/>
        <end position="211"/>
    </location>
</feature>
<evidence type="ECO:0000256" key="6">
    <source>
        <dbReference type="SAM" id="Phobius"/>
    </source>
</evidence>
<feature type="transmembrane region" description="Helical" evidence="6">
    <location>
        <begin position="27"/>
        <end position="46"/>
    </location>
</feature>
<dbReference type="InterPro" id="IPR050189">
    <property type="entry name" value="MFS_Efflux_Transporters"/>
</dbReference>
<dbReference type="PANTHER" id="PTHR43124">
    <property type="entry name" value="PURINE EFFLUX PUMP PBUE"/>
    <property type="match status" value="1"/>
</dbReference>
<sequence length="410" mass="41657">MNDPDIDFQGRAASHASHPLLGDAPRTLPWAALLAMSATAFIVIMTETLPAGLLSQLSAGFGVGEAAAGQLISAYALGAVLFAIPAITLTRGWRRKRMLILAVGGFVVANTITALAPDFTVALGARFVAGAFSGMVWGMLAGYARKITPPALAGKALTVAMAGTPVAFAIGTPVATYLGTLFGWRATFGLMSVITVGLVVWIVAVVPDAAGQHASGRTPLARVMLLPGVTPIIVVVLGWFLAHNILYTYISPIVDHAGVSLRVDVVLAVFGVAALTSIAVVGALADRMLRTLILTGLISFALGATLLTIIGSNPVAFVAAVVLWGLSFGGAAPMLQTALADASGPDADVANSVLTTAANMAIFLGSGAGGVLLATVGPGSFPTFTLALILGTVTVVAVAHRFGFPPGARR</sequence>
<name>A0ABU4BK35_9NOCA</name>
<dbReference type="PANTHER" id="PTHR43124:SF3">
    <property type="entry name" value="CHLORAMPHENICOL EFFLUX PUMP RV0191"/>
    <property type="match status" value="1"/>
</dbReference>
<reference evidence="8 9" key="1">
    <citation type="submission" date="2023-10" db="EMBL/GenBank/DDBJ databases">
        <title>Development of a sustainable strategy for remediation of hydrocarbon-contaminated territories based on the waste exchange concept.</title>
        <authorList>
            <person name="Krivoruchko A."/>
        </authorList>
    </citation>
    <scope>NUCLEOTIDE SEQUENCE [LARGE SCALE GENOMIC DNA]</scope>
    <source>
        <strain evidence="8 9">IEGM 1323</strain>
    </source>
</reference>